<dbReference type="EMBL" id="CP058611">
    <property type="protein sequence ID" value="QLG74907.1"/>
    <property type="molecule type" value="Genomic_DNA"/>
</dbReference>
<evidence type="ECO:0000313" key="3">
    <source>
        <dbReference type="EMBL" id="QLG74907.1"/>
    </source>
</evidence>
<dbReference type="PANTHER" id="PTHR37783">
    <property type="entry name" value="MEMBRANE PROTEIN, PUTATIVE (AFU_ORTHOLOGUE AFUA_1G04315)-RELATED"/>
    <property type="match status" value="1"/>
</dbReference>
<keyword evidence="1" id="KW-0812">Transmembrane</keyword>
<sequence length="215" mass="24905">MGDAAVGRILTHMNKDHKLALVDYLYVYGGVPITDQISNVRLFNIELEYMTLQFQHGAVEYDIEKTILFQPPLNDWSEARERLVSMANEAAKKRNLSTIQVNDMSYPSTVLELIILVLAQLPLVCYYFRSVLYWLPIPLALKQFLDSDVTLLGVTLLAYITHALEVLFLLKPRLEFYRVPTDFLIEWYLFGILEGYAPVKRLEQLATRIKMKEDK</sequence>
<accession>A0A7H9B8G4</accession>
<feature type="transmembrane region" description="Helical" evidence="1">
    <location>
        <begin position="149"/>
        <end position="170"/>
    </location>
</feature>
<organism evidence="3 4">
    <name type="scientific">Zygotorulaspora mrakii</name>
    <name type="common">Zygosaccharomyces mrakii</name>
    <dbReference type="NCBI Taxonomy" id="42260"/>
    <lineage>
        <taxon>Eukaryota</taxon>
        <taxon>Fungi</taxon>
        <taxon>Dikarya</taxon>
        <taxon>Ascomycota</taxon>
        <taxon>Saccharomycotina</taxon>
        <taxon>Saccharomycetes</taxon>
        <taxon>Saccharomycetales</taxon>
        <taxon>Saccharomycetaceae</taxon>
        <taxon>Zygotorulaspora</taxon>
    </lineage>
</organism>
<proteinExistence type="predicted"/>
<dbReference type="RefSeq" id="XP_037146632.1">
    <property type="nucleotide sequence ID" value="XM_037290737.1"/>
</dbReference>
<dbReference type="Proteomes" id="UP000509704">
    <property type="component" value="Chromosome 8"/>
</dbReference>
<dbReference type="PANTHER" id="PTHR37783:SF1">
    <property type="entry name" value="MEMBRANE PROTEIN, PUTATIVE (AFU_ORTHOLOGUE AFUA_1G04315)-RELATED"/>
    <property type="match status" value="1"/>
</dbReference>
<gene>
    <name evidence="3" type="ORF">HG535_0H02340</name>
</gene>
<dbReference type="GeneID" id="59238710"/>
<dbReference type="Pfam" id="PF10615">
    <property type="entry name" value="DUF2470"/>
    <property type="match status" value="1"/>
</dbReference>
<dbReference type="InterPro" id="IPR019595">
    <property type="entry name" value="DUF2470"/>
</dbReference>
<keyword evidence="1" id="KW-0472">Membrane</keyword>
<evidence type="ECO:0000259" key="2">
    <source>
        <dbReference type="Pfam" id="PF10615"/>
    </source>
</evidence>
<dbReference type="InterPro" id="IPR037119">
    <property type="entry name" value="Haem_oxidase_HugZ-like_sf"/>
</dbReference>
<feature type="transmembrane region" description="Helical" evidence="1">
    <location>
        <begin position="110"/>
        <end position="129"/>
    </location>
</feature>
<reference evidence="3 4" key="1">
    <citation type="submission" date="2020-07" db="EMBL/GenBank/DDBJ databases">
        <title>The yeast mating-type switching endonuclease HO is a domesticated member of an unorthodox homing genetic element family.</title>
        <authorList>
            <person name="Coughlan A.Y."/>
            <person name="Lombardi L."/>
            <person name="Braun-Galleani S."/>
            <person name="Martos A.R."/>
            <person name="Galeote V."/>
            <person name="Bigey F."/>
            <person name="Dequin S."/>
            <person name="Byrne K.P."/>
            <person name="Wolfe K.H."/>
        </authorList>
    </citation>
    <scope>NUCLEOTIDE SEQUENCE [LARGE SCALE GENOMIC DNA]</scope>
    <source>
        <strain evidence="3 4">NRRL Y-6702</strain>
    </source>
</reference>
<dbReference type="KEGG" id="zmk:HG535_0H02340"/>
<name>A0A7H9B8G4_ZYGMR</name>
<dbReference type="OrthoDB" id="5553410at2759"/>
<keyword evidence="1" id="KW-1133">Transmembrane helix</keyword>
<feature type="domain" description="DUF2470" evidence="2">
    <location>
        <begin position="8"/>
        <end position="86"/>
    </location>
</feature>
<protein>
    <recommendedName>
        <fullName evidence="2">DUF2470 domain-containing protein</fullName>
    </recommendedName>
</protein>
<keyword evidence="4" id="KW-1185">Reference proteome</keyword>
<evidence type="ECO:0000313" key="4">
    <source>
        <dbReference type="Proteomes" id="UP000509704"/>
    </source>
</evidence>
<evidence type="ECO:0000256" key="1">
    <source>
        <dbReference type="SAM" id="Phobius"/>
    </source>
</evidence>
<dbReference type="Gene3D" id="3.20.180.10">
    <property type="entry name" value="PNP-oxidase-like"/>
    <property type="match status" value="1"/>
</dbReference>
<dbReference type="AlphaFoldDB" id="A0A7H9B8G4"/>